<dbReference type="AlphaFoldDB" id="K3WAC7"/>
<evidence type="ECO:0000313" key="4">
    <source>
        <dbReference type="Proteomes" id="UP000019132"/>
    </source>
</evidence>
<reference evidence="3" key="3">
    <citation type="submission" date="2015-02" db="UniProtKB">
        <authorList>
            <consortium name="EnsemblProtists"/>
        </authorList>
    </citation>
    <scope>IDENTIFICATION</scope>
    <source>
        <strain evidence="3">DAOM BR144</strain>
    </source>
</reference>
<keyword evidence="2" id="KW-0812">Transmembrane</keyword>
<dbReference type="Proteomes" id="UP000019132">
    <property type="component" value="Unassembled WGS sequence"/>
</dbReference>
<dbReference type="VEuPathDB" id="FungiDB:PYU1_G001916"/>
<keyword evidence="2" id="KW-1133">Transmembrane helix</keyword>
<dbReference type="PROSITE" id="PS51367">
    <property type="entry name" value="THAUMATIN_2"/>
    <property type="match status" value="1"/>
</dbReference>
<proteinExistence type="predicted"/>
<feature type="compositionally biased region" description="Low complexity" evidence="1">
    <location>
        <begin position="124"/>
        <end position="154"/>
    </location>
</feature>
<dbReference type="InterPro" id="IPR037176">
    <property type="entry name" value="Osmotin/thaumatin-like_sf"/>
</dbReference>
<keyword evidence="4" id="KW-1185">Reference proteome</keyword>
<dbReference type="EnsemblProtists" id="PYU1_T001918">
    <property type="protein sequence ID" value="PYU1_T001918"/>
    <property type="gene ID" value="PYU1_G001916"/>
</dbReference>
<reference evidence="4" key="1">
    <citation type="journal article" date="2010" name="Genome Biol.">
        <title>Genome sequence of the necrotrophic plant pathogen Pythium ultimum reveals original pathogenicity mechanisms and effector repertoire.</title>
        <authorList>
            <person name="Levesque C.A."/>
            <person name="Brouwer H."/>
            <person name="Cano L."/>
            <person name="Hamilton J.P."/>
            <person name="Holt C."/>
            <person name="Huitema E."/>
            <person name="Raffaele S."/>
            <person name="Robideau G.P."/>
            <person name="Thines M."/>
            <person name="Win J."/>
            <person name="Zerillo M.M."/>
            <person name="Beakes G.W."/>
            <person name="Boore J.L."/>
            <person name="Busam D."/>
            <person name="Dumas B."/>
            <person name="Ferriera S."/>
            <person name="Fuerstenberg S.I."/>
            <person name="Gachon C.M."/>
            <person name="Gaulin E."/>
            <person name="Govers F."/>
            <person name="Grenville-Briggs L."/>
            <person name="Horner N."/>
            <person name="Hostetler J."/>
            <person name="Jiang R.H."/>
            <person name="Johnson J."/>
            <person name="Krajaejun T."/>
            <person name="Lin H."/>
            <person name="Meijer H.J."/>
            <person name="Moore B."/>
            <person name="Morris P."/>
            <person name="Phuntmart V."/>
            <person name="Puiu D."/>
            <person name="Shetty J."/>
            <person name="Stajich J.E."/>
            <person name="Tripathy S."/>
            <person name="Wawra S."/>
            <person name="van West P."/>
            <person name="Whitty B.R."/>
            <person name="Coutinho P.M."/>
            <person name="Henrissat B."/>
            <person name="Martin F."/>
            <person name="Thomas P.D."/>
            <person name="Tyler B.M."/>
            <person name="De Vries R.P."/>
            <person name="Kamoun S."/>
            <person name="Yandell M."/>
            <person name="Tisserat N."/>
            <person name="Buell C.R."/>
        </authorList>
    </citation>
    <scope>NUCLEOTIDE SEQUENCE</scope>
    <source>
        <strain evidence="4">DAOM:BR144</strain>
    </source>
</reference>
<keyword evidence="2" id="KW-0472">Membrane</keyword>
<dbReference type="eggNOG" id="ENOG502RWZU">
    <property type="taxonomic scope" value="Eukaryota"/>
</dbReference>
<dbReference type="EMBL" id="GL376634">
    <property type="status" value="NOT_ANNOTATED_CDS"/>
    <property type="molecule type" value="Genomic_DNA"/>
</dbReference>
<evidence type="ECO:0000313" key="3">
    <source>
        <dbReference type="EnsemblProtists" id="PYU1_T001918"/>
    </source>
</evidence>
<dbReference type="InParanoid" id="K3WAC7"/>
<reference evidence="4" key="2">
    <citation type="submission" date="2010-04" db="EMBL/GenBank/DDBJ databases">
        <authorList>
            <person name="Buell R."/>
            <person name="Hamilton J."/>
            <person name="Hostetler J."/>
        </authorList>
    </citation>
    <scope>NUCLEOTIDE SEQUENCE [LARGE SCALE GENOMIC DNA]</scope>
    <source>
        <strain evidence="4">DAOM:BR144</strain>
    </source>
</reference>
<dbReference type="PANTHER" id="PTHR31737:SF2">
    <property type="entry name" value="PROTEIN TOS1"/>
    <property type="match status" value="1"/>
</dbReference>
<accession>K3WAC7</accession>
<feature type="region of interest" description="Disordered" evidence="1">
    <location>
        <begin position="116"/>
        <end position="176"/>
    </location>
</feature>
<sequence length="281" mass="28757">MFRAGRDPQATLAEFTCNEGKLWYDISIIPTSPTQGPAECPSLAACKQLTGGTGYNEPMQIAPQSNLDGTHCRVLTCLQDGCDDGYQFPKDDTKTHNCPLDTDFVVTFCPGGAEVMTSAPPSEAPTQVPTQVPTQTPTSTSPPSAANASNTTTQPDEDQVAGEADPSSILSSASSTSSSLESDHIVAASPSDTIATSVSNSASPTTASSAAPTEPPVVKASTQSSTSSSTSGIAGIFVIGAFGLAAAAAVVAIVVTRRKKRKFDALSDKSPVVGNSRLPTV</sequence>
<organism evidence="3 4">
    <name type="scientific">Globisporangium ultimum (strain ATCC 200006 / CBS 805.95 / DAOM BR144)</name>
    <name type="common">Pythium ultimum</name>
    <dbReference type="NCBI Taxonomy" id="431595"/>
    <lineage>
        <taxon>Eukaryota</taxon>
        <taxon>Sar</taxon>
        <taxon>Stramenopiles</taxon>
        <taxon>Oomycota</taxon>
        <taxon>Peronosporomycetes</taxon>
        <taxon>Pythiales</taxon>
        <taxon>Pythiaceae</taxon>
        <taxon>Globisporangium</taxon>
    </lineage>
</organism>
<feature type="compositionally biased region" description="Low complexity" evidence="1">
    <location>
        <begin position="167"/>
        <end position="176"/>
    </location>
</feature>
<dbReference type="OMA" id="THNCPLD"/>
<feature type="transmembrane region" description="Helical" evidence="2">
    <location>
        <begin position="233"/>
        <end position="255"/>
    </location>
</feature>
<evidence type="ECO:0000256" key="1">
    <source>
        <dbReference type="SAM" id="MobiDB-lite"/>
    </source>
</evidence>
<dbReference type="HOGENOM" id="CLU_038760_2_0_1"/>
<evidence type="ECO:0000256" key="2">
    <source>
        <dbReference type="SAM" id="Phobius"/>
    </source>
</evidence>
<protein>
    <submittedName>
        <fullName evidence="3">Uncharacterized protein</fullName>
    </submittedName>
</protein>
<name>K3WAC7_GLOUD</name>
<feature type="region of interest" description="Disordered" evidence="1">
    <location>
        <begin position="195"/>
        <end position="230"/>
    </location>
</feature>
<dbReference type="PANTHER" id="PTHR31737">
    <property type="entry name" value="PROTEIN TOS1"/>
    <property type="match status" value="1"/>
</dbReference>
<dbReference type="SUPFAM" id="SSF49870">
    <property type="entry name" value="Osmotin, thaumatin-like protein"/>
    <property type="match status" value="1"/>
</dbReference>
<dbReference type="Gene3D" id="2.60.110.10">
    <property type="entry name" value="Thaumatin"/>
    <property type="match status" value="1"/>
</dbReference>
<dbReference type="InterPro" id="IPR001938">
    <property type="entry name" value="Thaumatin"/>
</dbReference>